<evidence type="ECO:0000313" key="6">
    <source>
        <dbReference type="Proteomes" id="UP001596406"/>
    </source>
</evidence>
<sequence>MANHHSTDGDGRDGDDAHAGDGHDHDGHDGHDHHHDHGEAGTHDHHHHDLDTVAAAVVTVSSTRTSEDDPAGDAIEELLVAAGHEVVDREVVPDDFEAVREAVEAAVSGRADIVVTTGGTGITPDDVTVEACAVLFDKELPGFGELFRQLSREEVGTRVVGTRAVAGVVTHNPTDDNPVGGVPVFCLPGSENATRLGTREIIAPEAPHLAGLAKRT</sequence>
<dbReference type="Gene3D" id="3.40.980.10">
    <property type="entry name" value="MoaB/Mog-like domain"/>
    <property type="match status" value="1"/>
</dbReference>
<evidence type="ECO:0000256" key="3">
    <source>
        <dbReference type="SAM" id="MobiDB-lite"/>
    </source>
</evidence>
<proteinExistence type="inferred from homology"/>
<feature type="domain" description="MoaB/Mog" evidence="4">
    <location>
        <begin position="56"/>
        <end position="209"/>
    </location>
</feature>
<dbReference type="EMBL" id="JBHSXM010000001">
    <property type="protein sequence ID" value="MFC6834979.1"/>
    <property type="molecule type" value="Genomic_DNA"/>
</dbReference>
<feature type="region of interest" description="Disordered" evidence="3">
    <location>
        <begin position="1"/>
        <end position="47"/>
    </location>
</feature>
<dbReference type="NCBIfam" id="TIGR00177">
    <property type="entry name" value="molyb_syn"/>
    <property type="match status" value="1"/>
</dbReference>
<evidence type="ECO:0000256" key="1">
    <source>
        <dbReference type="ARBA" id="ARBA00006112"/>
    </source>
</evidence>
<protein>
    <submittedName>
        <fullName evidence="5">Molybdenum cofactor biosynthesis protein B</fullName>
    </submittedName>
</protein>
<evidence type="ECO:0000313" key="5">
    <source>
        <dbReference type="EMBL" id="MFC6834979.1"/>
    </source>
</evidence>
<evidence type="ECO:0000259" key="4">
    <source>
        <dbReference type="SMART" id="SM00852"/>
    </source>
</evidence>
<comment type="caution">
    <text evidence="5">The sequence shown here is derived from an EMBL/GenBank/DDBJ whole genome shotgun (WGS) entry which is preliminary data.</text>
</comment>
<dbReference type="InterPro" id="IPR008284">
    <property type="entry name" value="MoCF_biosynth_CS"/>
</dbReference>
<dbReference type="InterPro" id="IPR012245">
    <property type="entry name" value="MoaB"/>
</dbReference>
<gene>
    <name evidence="5" type="ORF">ACFQHK_00485</name>
</gene>
<keyword evidence="6" id="KW-1185">Reference proteome</keyword>
<dbReference type="RefSeq" id="WP_304446689.1">
    <property type="nucleotide sequence ID" value="NZ_JARRAH010000001.1"/>
</dbReference>
<dbReference type="AlphaFoldDB" id="A0ABD5U354"/>
<organism evidence="5 6">
    <name type="scientific">Halomarina ordinaria</name>
    <dbReference type="NCBI Taxonomy" id="3033939"/>
    <lineage>
        <taxon>Archaea</taxon>
        <taxon>Methanobacteriati</taxon>
        <taxon>Methanobacteriota</taxon>
        <taxon>Stenosarchaea group</taxon>
        <taxon>Halobacteria</taxon>
        <taxon>Halobacteriales</taxon>
        <taxon>Natronomonadaceae</taxon>
        <taxon>Halomarina</taxon>
    </lineage>
</organism>
<dbReference type="InterPro" id="IPR001453">
    <property type="entry name" value="MoaB/Mog_dom"/>
</dbReference>
<dbReference type="CDD" id="cd00886">
    <property type="entry name" value="MogA_MoaB"/>
    <property type="match status" value="1"/>
</dbReference>
<comment type="similarity">
    <text evidence="1">Belongs to the MoaB/Mog family.</text>
</comment>
<dbReference type="PANTHER" id="PTHR43232">
    <property type="entry name" value="MOLYBDENUM COFACTOR BIOSYNTHESIS PROTEIN B"/>
    <property type="match status" value="1"/>
</dbReference>
<dbReference type="SMART" id="SM00852">
    <property type="entry name" value="MoCF_biosynth"/>
    <property type="match status" value="1"/>
</dbReference>
<dbReference type="InterPro" id="IPR036425">
    <property type="entry name" value="MoaB/Mog-like_dom_sf"/>
</dbReference>
<dbReference type="SUPFAM" id="SSF53218">
    <property type="entry name" value="Molybdenum cofactor biosynthesis proteins"/>
    <property type="match status" value="1"/>
</dbReference>
<name>A0ABD5U354_9EURY</name>
<dbReference type="PANTHER" id="PTHR43232:SF2">
    <property type="entry name" value="MOLYBDENUM COFACTOR BIOSYNTHESIS PROTEIN B"/>
    <property type="match status" value="1"/>
</dbReference>
<dbReference type="GO" id="GO:0006777">
    <property type="term" value="P:Mo-molybdopterin cofactor biosynthetic process"/>
    <property type="evidence" value="ECO:0007669"/>
    <property type="project" value="UniProtKB-KW"/>
</dbReference>
<keyword evidence="2" id="KW-0501">Molybdenum cofactor biosynthesis</keyword>
<reference evidence="5 6" key="1">
    <citation type="journal article" date="2019" name="Int. J. Syst. Evol. Microbiol.">
        <title>The Global Catalogue of Microorganisms (GCM) 10K type strain sequencing project: providing services to taxonomists for standard genome sequencing and annotation.</title>
        <authorList>
            <consortium name="The Broad Institute Genomics Platform"/>
            <consortium name="The Broad Institute Genome Sequencing Center for Infectious Disease"/>
            <person name="Wu L."/>
            <person name="Ma J."/>
        </authorList>
    </citation>
    <scope>NUCLEOTIDE SEQUENCE [LARGE SCALE GENOMIC DNA]</scope>
    <source>
        <strain evidence="5 6">PSRA2</strain>
    </source>
</reference>
<evidence type="ECO:0000256" key="2">
    <source>
        <dbReference type="ARBA" id="ARBA00023150"/>
    </source>
</evidence>
<dbReference type="PROSITE" id="PS01078">
    <property type="entry name" value="MOCF_BIOSYNTHESIS_1"/>
    <property type="match status" value="1"/>
</dbReference>
<dbReference type="Pfam" id="PF00994">
    <property type="entry name" value="MoCF_biosynth"/>
    <property type="match status" value="1"/>
</dbReference>
<accession>A0ABD5U354</accession>
<dbReference type="Proteomes" id="UP001596406">
    <property type="component" value="Unassembled WGS sequence"/>
</dbReference>